<keyword evidence="2" id="KW-0067">ATP-binding</keyword>
<dbReference type="PANTHER" id="PTHR32071:SF57">
    <property type="entry name" value="C4-DICARBOXYLATE TRANSPORT TRANSCRIPTIONAL REGULATORY PROTEIN DCTD"/>
    <property type="match status" value="1"/>
</dbReference>
<dbReference type="InterPro" id="IPR035965">
    <property type="entry name" value="PAS-like_dom_sf"/>
</dbReference>
<evidence type="ECO:0000256" key="1">
    <source>
        <dbReference type="ARBA" id="ARBA00022741"/>
    </source>
</evidence>
<dbReference type="Gene3D" id="3.30.450.20">
    <property type="entry name" value="PAS domain"/>
    <property type="match status" value="1"/>
</dbReference>
<evidence type="ECO:0000313" key="5">
    <source>
        <dbReference type="EMBL" id="MBF4693403.1"/>
    </source>
</evidence>
<accession>A0ABR9ZSF5</accession>
<dbReference type="EMBL" id="JADKNH010000005">
    <property type="protein sequence ID" value="MBF4693403.1"/>
    <property type="molecule type" value="Genomic_DNA"/>
</dbReference>
<dbReference type="SMART" id="SM00091">
    <property type="entry name" value="PAS"/>
    <property type="match status" value="1"/>
</dbReference>
<reference evidence="5 6" key="1">
    <citation type="submission" date="2020-11" db="EMBL/GenBank/DDBJ databases">
        <title>Fusibacter basophilias sp. nov.</title>
        <authorList>
            <person name="Qiu D."/>
        </authorList>
    </citation>
    <scope>NUCLEOTIDE SEQUENCE [LARGE SCALE GENOMIC DNA]</scope>
    <source>
        <strain evidence="5 6">Q10-2</strain>
    </source>
</reference>
<dbReference type="RefSeq" id="WP_194701636.1">
    <property type="nucleotide sequence ID" value="NZ_JADKNH010000005.1"/>
</dbReference>
<dbReference type="PROSITE" id="PS50045">
    <property type="entry name" value="SIGMA54_INTERACT_4"/>
    <property type="match status" value="1"/>
</dbReference>
<evidence type="ECO:0000259" key="4">
    <source>
        <dbReference type="PROSITE" id="PS50112"/>
    </source>
</evidence>
<keyword evidence="1" id="KW-0547">Nucleotide-binding</keyword>
<dbReference type="InterPro" id="IPR027417">
    <property type="entry name" value="P-loop_NTPase"/>
</dbReference>
<dbReference type="Gene3D" id="3.40.50.300">
    <property type="entry name" value="P-loop containing nucleotide triphosphate hydrolases"/>
    <property type="match status" value="1"/>
</dbReference>
<evidence type="ECO:0000256" key="2">
    <source>
        <dbReference type="ARBA" id="ARBA00022840"/>
    </source>
</evidence>
<dbReference type="PROSITE" id="PS50112">
    <property type="entry name" value="PAS"/>
    <property type="match status" value="1"/>
</dbReference>
<comment type="caution">
    <text evidence="5">The sequence shown here is derived from an EMBL/GenBank/DDBJ whole genome shotgun (WGS) entry which is preliminary data.</text>
</comment>
<evidence type="ECO:0000259" key="3">
    <source>
        <dbReference type="PROSITE" id="PS50045"/>
    </source>
</evidence>
<dbReference type="PANTHER" id="PTHR32071">
    <property type="entry name" value="TRANSCRIPTIONAL REGULATORY PROTEIN"/>
    <property type="match status" value="1"/>
</dbReference>
<evidence type="ECO:0000313" key="6">
    <source>
        <dbReference type="Proteomes" id="UP000614200"/>
    </source>
</evidence>
<organism evidence="5 6">
    <name type="scientific">Fusibacter ferrireducens</name>
    <dbReference type="NCBI Taxonomy" id="2785058"/>
    <lineage>
        <taxon>Bacteria</taxon>
        <taxon>Bacillati</taxon>
        <taxon>Bacillota</taxon>
        <taxon>Clostridia</taxon>
        <taxon>Eubacteriales</taxon>
        <taxon>Eubacteriales Family XII. Incertae Sedis</taxon>
        <taxon>Fusibacter</taxon>
    </lineage>
</organism>
<proteinExistence type="predicted"/>
<keyword evidence="6" id="KW-1185">Reference proteome</keyword>
<name>A0ABR9ZSF5_9FIRM</name>
<protein>
    <submittedName>
        <fullName evidence="5">Sigma 54-interacting transcriptional regulator</fullName>
    </submittedName>
</protein>
<dbReference type="SUPFAM" id="SSF55785">
    <property type="entry name" value="PYP-like sensor domain (PAS domain)"/>
    <property type="match status" value="1"/>
</dbReference>
<dbReference type="InterPro" id="IPR002078">
    <property type="entry name" value="Sigma_54_int"/>
</dbReference>
<dbReference type="InterPro" id="IPR003593">
    <property type="entry name" value="AAA+_ATPase"/>
</dbReference>
<feature type="domain" description="PAS" evidence="4">
    <location>
        <begin position="10"/>
        <end position="80"/>
    </location>
</feature>
<dbReference type="SUPFAM" id="SSF52540">
    <property type="entry name" value="P-loop containing nucleoside triphosphate hydrolases"/>
    <property type="match status" value="1"/>
</dbReference>
<dbReference type="SMART" id="SM00382">
    <property type="entry name" value="AAA"/>
    <property type="match status" value="1"/>
</dbReference>
<dbReference type="CDD" id="cd00009">
    <property type="entry name" value="AAA"/>
    <property type="match status" value="1"/>
</dbReference>
<dbReference type="Proteomes" id="UP000614200">
    <property type="component" value="Unassembled WGS sequence"/>
</dbReference>
<dbReference type="Pfam" id="PF00158">
    <property type="entry name" value="Sigma54_activat"/>
    <property type="match status" value="1"/>
</dbReference>
<dbReference type="InterPro" id="IPR000014">
    <property type="entry name" value="PAS"/>
</dbReference>
<gene>
    <name evidence="5" type="ORF">ISU02_09740</name>
</gene>
<feature type="domain" description="Sigma-54 factor interaction" evidence="3">
    <location>
        <begin position="141"/>
        <end position="378"/>
    </location>
</feature>
<sequence length="473" mass="53841">MPISRKDLFQNELIVEVMDSANDGINIVDLKGHILYTNKVSADYANSTKEYMVGKHISEFYKEAVLLQVLKSQKPVLDQKIHYVSNKKYVVNSYPLFKSGEFVGAYSIFKDIHDIEELNKRISFLELHLELNRTSENNLEIIGNKGSLESVLTKAKRTVGSLGGPRHSIITGQSGTGKTMLANLIFDYAKQIGVIDVNAPLIEVNCAQFTNPDIAAVEIFGSEVGAYTGSKEKRGLFEQANGGILFLDEAHALDHYQNLLLKVIESGKIRRIGGVKEFRVDVIIIAASTRDLKTELLPELYQRLAQYEIYVPSLDERSYEEKRLLLKHFIGNYEKAVEKVHKIKYCVYFSNEAVDLLLKAKYPRNIRQFRDIINFSIDAAAPLIDDIKGRAQIDTYVEVKHIPFEILDENEPYKEGESNEVKDAIEGDLKIYIEQLHLEGLGPRKISRILKEKGYMIEYYQVAYFLKKNQTSN</sequence>